<accession>A0A4Q9EJA9</accession>
<protein>
    <recommendedName>
        <fullName evidence="4">SGNH/GDSL hydrolase family protein</fullName>
    </recommendedName>
</protein>
<comment type="caution">
    <text evidence="2">The sequence shown here is derived from an EMBL/GenBank/DDBJ whole genome shotgun (WGS) entry which is preliminary data.</text>
</comment>
<keyword evidence="1" id="KW-0732">Signal</keyword>
<dbReference type="AlphaFoldDB" id="A0A4Q9EJA9"/>
<evidence type="ECO:0000313" key="2">
    <source>
        <dbReference type="EMBL" id="TBM24002.1"/>
    </source>
</evidence>
<dbReference type="GO" id="GO:0016788">
    <property type="term" value="F:hydrolase activity, acting on ester bonds"/>
    <property type="evidence" value="ECO:0007669"/>
    <property type="project" value="UniProtKB-ARBA"/>
</dbReference>
<dbReference type="SUPFAM" id="SSF52266">
    <property type="entry name" value="SGNH hydrolase"/>
    <property type="match status" value="1"/>
</dbReference>
<dbReference type="InterPro" id="IPR036514">
    <property type="entry name" value="SGNH_hydro_sf"/>
</dbReference>
<dbReference type="Gene3D" id="3.40.50.1110">
    <property type="entry name" value="SGNH hydrolase"/>
    <property type="match status" value="1"/>
</dbReference>
<evidence type="ECO:0008006" key="4">
    <source>
        <dbReference type="Google" id="ProtNLM"/>
    </source>
</evidence>
<feature type="signal peptide" evidence="1">
    <location>
        <begin position="1"/>
        <end position="22"/>
    </location>
</feature>
<organism evidence="2 3">
    <name type="scientific">Hafnia paralvei</name>
    <dbReference type="NCBI Taxonomy" id="546367"/>
    <lineage>
        <taxon>Bacteria</taxon>
        <taxon>Pseudomonadati</taxon>
        <taxon>Pseudomonadota</taxon>
        <taxon>Gammaproteobacteria</taxon>
        <taxon>Enterobacterales</taxon>
        <taxon>Hafniaceae</taxon>
        <taxon>Hafnia</taxon>
    </lineage>
</organism>
<evidence type="ECO:0000313" key="3">
    <source>
        <dbReference type="Proteomes" id="UP000293380"/>
    </source>
</evidence>
<dbReference type="EMBL" id="SITD01000062">
    <property type="protein sequence ID" value="TBM24002.1"/>
    <property type="molecule type" value="Genomic_DNA"/>
</dbReference>
<sequence>MKKLTLFTVATMFTLSSFYSYANTLLAPSPHAKMDGENKIIALYGNSFTFYNNNINTRLRDLTQSLLPDHAKGYQYRGITISSGNLSWQINNLAYQNNLQKWDVVILQGNSTETISKKESTRQNFIDSAVKMAEMAHQAGSKVVYFMTWAKKNKPEDTQKLADAYVSIAQKTGGYIAPVGLAFEKVRQTHPEINIYYHDGVHPSMEGTYLAACVFFATLYNQSPAGGALPVDTNMTPATAKILQQAAWETVTEFQKQQ</sequence>
<name>A0A4Q9EJA9_9GAMM</name>
<reference evidence="2 3" key="1">
    <citation type="submission" date="2019-02" db="EMBL/GenBank/DDBJ databases">
        <title>Comparative genomic analysis of the Hafnia genus genomes.</title>
        <authorList>
            <person name="Zhiqiu Y."/>
            <person name="Chao Y."/>
            <person name="Yuhui D."/>
            <person name="Di H."/>
            <person name="Bin L."/>
        </authorList>
    </citation>
    <scope>NUCLEOTIDE SEQUENCE [LARGE SCALE GENOMIC DNA]</scope>
    <source>
        <strain evidence="2 3">PCM_1194</strain>
    </source>
</reference>
<dbReference type="RefSeq" id="WP_130960031.1">
    <property type="nucleotide sequence ID" value="NZ_SITD01000062.1"/>
</dbReference>
<evidence type="ECO:0000256" key="1">
    <source>
        <dbReference type="SAM" id="SignalP"/>
    </source>
</evidence>
<proteinExistence type="predicted"/>
<dbReference type="Proteomes" id="UP000293380">
    <property type="component" value="Unassembled WGS sequence"/>
</dbReference>
<feature type="chain" id="PRO_5020523740" description="SGNH/GDSL hydrolase family protein" evidence="1">
    <location>
        <begin position="23"/>
        <end position="258"/>
    </location>
</feature>
<gene>
    <name evidence="2" type="ORF">EYY89_14995</name>
</gene>